<organism evidence="8 9">
    <name type="scientific">Daucus carota subsp. sativus</name>
    <name type="common">Carrot</name>
    <dbReference type="NCBI Taxonomy" id="79200"/>
    <lineage>
        <taxon>Eukaryota</taxon>
        <taxon>Viridiplantae</taxon>
        <taxon>Streptophyta</taxon>
        <taxon>Embryophyta</taxon>
        <taxon>Tracheophyta</taxon>
        <taxon>Spermatophyta</taxon>
        <taxon>Magnoliopsida</taxon>
        <taxon>eudicotyledons</taxon>
        <taxon>Gunneridae</taxon>
        <taxon>Pentapetalae</taxon>
        <taxon>asterids</taxon>
        <taxon>campanulids</taxon>
        <taxon>Apiales</taxon>
        <taxon>Apiaceae</taxon>
        <taxon>Apioideae</taxon>
        <taxon>Scandiceae</taxon>
        <taxon>Daucinae</taxon>
        <taxon>Daucus</taxon>
        <taxon>Daucus sect. Daucus</taxon>
    </lineage>
</organism>
<dbReference type="GO" id="GO:0045892">
    <property type="term" value="P:negative regulation of DNA-templated transcription"/>
    <property type="evidence" value="ECO:0007669"/>
    <property type="project" value="UniProtKB-UniRule"/>
</dbReference>
<dbReference type="InterPro" id="IPR038933">
    <property type="entry name" value="Ovate"/>
</dbReference>
<dbReference type="PANTHER" id="PTHR33057:SF224">
    <property type="entry name" value="TRANSCRIPTION REPRESSOR"/>
    <property type="match status" value="1"/>
</dbReference>
<dbReference type="InterPro" id="IPR006458">
    <property type="entry name" value="Ovate_C"/>
</dbReference>
<evidence type="ECO:0000256" key="4">
    <source>
        <dbReference type="ARBA" id="ARBA00023163"/>
    </source>
</evidence>
<feature type="compositionally biased region" description="Basic residues" evidence="7">
    <location>
        <begin position="87"/>
        <end position="99"/>
    </location>
</feature>
<evidence type="ECO:0000256" key="1">
    <source>
        <dbReference type="ARBA" id="ARBA00004123"/>
    </source>
</evidence>
<evidence type="ECO:0000256" key="6">
    <source>
        <dbReference type="RuleBase" id="RU367028"/>
    </source>
</evidence>
<feature type="region of interest" description="Disordered" evidence="7">
    <location>
        <begin position="87"/>
        <end position="131"/>
    </location>
</feature>
<keyword evidence="5 6" id="KW-0539">Nucleus</keyword>
<keyword evidence="3 6" id="KW-0805">Transcription regulation</keyword>
<feature type="region of interest" description="Disordered" evidence="7">
    <location>
        <begin position="39"/>
        <end position="59"/>
    </location>
</feature>
<comment type="function">
    <text evidence="6">Transcriptional repressor that regulates multiple aspects of plant growth and development.</text>
</comment>
<evidence type="ECO:0000256" key="3">
    <source>
        <dbReference type="ARBA" id="ARBA00023015"/>
    </source>
</evidence>
<dbReference type="NCBIfam" id="TIGR01568">
    <property type="entry name" value="A_thal_3678"/>
    <property type="match status" value="1"/>
</dbReference>
<keyword evidence="2 6" id="KW-0678">Repressor</keyword>
<dbReference type="GO" id="GO:0005634">
    <property type="term" value="C:nucleus"/>
    <property type="evidence" value="ECO:0007669"/>
    <property type="project" value="UniProtKB-SubCell"/>
</dbReference>
<dbReference type="OMA" id="WHVVAKI"/>
<evidence type="ECO:0000256" key="7">
    <source>
        <dbReference type="SAM" id="MobiDB-lite"/>
    </source>
</evidence>
<reference evidence="8" key="2">
    <citation type="submission" date="2022-03" db="EMBL/GenBank/DDBJ databases">
        <title>Draft title - Genomic analysis of global carrot germplasm unveils the trajectory of domestication and the origin of high carotenoid orange carrot.</title>
        <authorList>
            <person name="Iorizzo M."/>
            <person name="Ellison S."/>
            <person name="Senalik D."/>
            <person name="Macko-Podgorni A."/>
            <person name="Grzebelus D."/>
            <person name="Bostan H."/>
            <person name="Rolling W."/>
            <person name="Curaba J."/>
            <person name="Simon P."/>
        </authorList>
    </citation>
    <scope>NUCLEOTIDE SEQUENCE</scope>
    <source>
        <tissue evidence="8">Leaf</tissue>
    </source>
</reference>
<sequence>MAKRLKLHISRAITSSFHSCRSKDPSVSNPIPSFFRFSPNLAVPPPQPPPSAVKPDHLSSKSHVEPQLFQWQNKEEEWQLVYHKSPPTKKKKIIRRNKKERGESSRSFSSDSSAEFHPIREKPRKKKKKKKGCVTTGLCRLSISSSPARLSVFKKLIPTVVEGKVRDSFAVVKKSEDPYEDFKRSMMDMIWEKQMFEEGDLEQLLQCFLSLNSPRHHKVIVDAFAEIWNAMFADSNITGTSTTRNSNSVSVVDCEPTSSIDFS</sequence>
<dbReference type="Proteomes" id="UP000077755">
    <property type="component" value="Chromosome 5"/>
</dbReference>
<dbReference type="PROSITE" id="PS51754">
    <property type="entry name" value="OVATE"/>
    <property type="match status" value="1"/>
</dbReference>
<feature type="compositionally biased region" description="Basic residues" evidence="7">
    <location>
        <begin position="122"/>
        <end position="131"/>
    </location>
</feature>
<evidence type="ECO:0000256" key="2">
    <source>
        <dbReference type="ARBA" id="ARBA00022491"/>
    </source>
</evidence>
<gene>
    <name evidence="8" type="ORF">DCAR_0519732</name>
</gene>
<feature type="compositionally biased region" description="Pro residues" evidence="7">
    <location>
        <begin position="42"/>
        <end position="52"/>
    </location>
</feature>
<proteinExistence type="predicted"/>
<dbReference type="PANTHER" id="PTHR33057">
    <property type="entry name" value="TRANSCRIPTION REPRESSOR OFP7-RELATED"/>
    <property type="match status" value="1"/>
</dbReference>
<dbReference type="AlphaFoldDB" id="A0A161YKP6"/>
<evidence type="ECO:0000256" key="5">
    <source>
        <dbReference type="ARBA" id="ARBA00023242"/>
    </source>
</evidence>
<reference evidence="8" key="1">
    <citation type="journal article" date="2016" name="Nat. Genet.">
        <title>A high-quality carrot genome assembly provides new insights into carotenoid accumulation and asterid genome evolution.</title>
        <authorList>
            <person name="Iorizzo M."/>
            <person name="Ellison S."/>
            <person name="Senalik D."/>
            <person name="Zeng P."/>
            <person name="Satapoomin P."/>
            <person name="Huang J."/>
            <person name="Bowman M."/>
            <person name="Iovene M."/>
            <person name="Sanseverino W."/>
            <person name="Cavagnaro P."/>
            <person name="Yildiz M."/>
            <person name="Macko-Podgorni A."/>
            <person name="Moranska E."/>
            <person name="Grzebelus E."/>
            <person name="Grzebelus D."/>
            <person name="Ashrafi H."/>
            <person name="Zheng Z."/>
            <person name="Cheng S."/>
            <person name="Spooner D."/>
            <person name="Van Deynze A."/>
            <person name="Simon P."/>
        </authorList>
    </citation>
    <scope>NUCLEOTIDE SEQUENCE</scope>
    <source>
        <tissue evidence="8">Leaf</tissue>
    </source>
</reference>
<accession>A0A161YKP6</accession>
<comment type="subcellular location">
    <subcellularLocation>
        <location evidence="1 6">Nucleus</location>
    </subcellularLocation>
</comment>
<dbReference type="Pfam" id="PF04844">
    <property type="entry name" value="Ovate"/>
    <property type="match status" value="1"/>
</dbReference>
<dbReference type="Gramene" id="KZM94009">
    <property type="protein sequence ID" value="KZM94009"/>
    <property type="gene ID" value="DCAR_017254"/>
</dbReference>
<dbReference type="EMBL" id="CP093347">
    <property type="protein sequence ID" value="WOH00373.1"/>
    <property type="molecule type" value="Genomic_DNA"/>
</dbReference>
<protein>
    <recommendedName>
        <fullName evidence="6">Transcription repressor</fullName>
    </recommendedName>
    <alternativeName>
        <fullName evidence="6">Ovate family protein</fullName>
    </alternativeName>
</protein>
<evidence type="ECO:0000313" key="9">
    <source>
        <dbReference type="Proteomes" id="UP000077755"/>
    </source>
</evidence>
<keyword evidence="4 6" id="KW-0804">Transcription</keyword>
<evidence type="ECO:0000313" key="8">
    <source>
        <dbReference type="EMBL" id="WOH00373.1"/>
    </source>
</evidence>
<name>A0A161YKP6_DAUCS</name>
<keyword evidence="9" id="KW-1185">Reference proteome</keyword>